<dbReference type="OrthoDB" id="648213at2"/>
<dbReference type="HOGENOM" id="CLU_917835_0_0_6"/>
<accession>G0A1Y1</accession>
<dbReference type="InterPro" id="IPR014914">
    <property type="entry name" value="RES_dom"/>
</dbReference>
<evidence type="ECO:0000259" key="1">
    <source>
        <dbReference type="Pfam" id="PF08808"/>
    </source>
</evidence>
<evidence type="ECO:0000313" key="3">
    <source>
        <dbReference type="Proteomes" id="UP000008888"/>
    </source>
</evidence>
<protein>
    <recommendedName>
        <fullName evidence="1">RES domain-containing protein</fullName>
    </recommendedName>
</protein>
<dbReference type="KEGG" id="mmt:Metme_2985"/>
<dbReference type="RefSeq" id="WP_013819594.1">
    <property type="nucleotide sequence ID" value="NC_015572.1"/>
</dbReference>
<dbReference type="STRING" id="857087.Metme_2985"/>
<reference evidence="2 3" key="1">
    <citation type="journal article" date="2011" name="J. Bacteriol.">
        <title>Complete Genome Sequence of the Aerobic Marine Methanotroph Methylomonas methanica MC09.</title>
        <authorList>
            <person name="Boden R."/>
            <person name="Cunliffe M."/>
            <person name="Scanlan J."/>
            <person name="Moussard H."/>
            <person name="Kits K.D."/>
            <person name="Klotz M.G."/>
            <person name="Jetten M.S."/>
            <person name="Vuilleumier S."/>
            <person name="Han J."/>
            <person name="Peters L."/>
            <person name="Mikhailova N."/>
            <person name="Teshima H."/>
            <person name="Tapia R."/>
            <person name="Kyrpides N."/>
            <person name="Ivanova N."/>
            <person name="Pagani I."/>
            <person name="Cheng J.F."/>
            <person name="Goodwin L."/>
            <person name="Han C."/>
            <person name="Hauser L."/>
            <person name="Land M.L."/>
            <person name="Lapidus A."/>
            <person name="Lucas S."/>
            <person name="Pitluck S."/>
            <person name="Woyke T."/>
            <person name="Stein L."/>
            <person name="Murrell J.C."/>
        </authorList>
    </citation>
    <scope>NUCLEOTIDE SEQUENCE [LARGE SCALE GENOMIC DNA]</scope>
    <source>
        <strain evidence="2 3">MC09</strain>
    </source>
</reference>
<proteinExistence type="predicted"/>
<reference key="2">
    <citation type="submission" date="2011-05" db="EMBL/GenBank/DDBJ databases">
        <title>Complete genome sequence of the aerobic marine methanotroph Methylomonas methanica MC09.</title>
        <authorList>
            <person name="Boden R."/>
            <person name="Cunliffe M."/>
            <person name="Scanlan J."/>
            <person name="Moussard H."/>
            <person name="Kits K.D."/>
            <person name="Klotz M."/>
            <person name="Jetten M."/>
            <person name="Vuilleumier S."/>
            <person name="Han J."/>
            <person name="Peters L."/>
            <person name="Mikhailova N."/>
            <person name="Teshima H."/>
            <person name="Tapia R."/>
            <person name="Kyrpides N."/>
            <person name="Ivanova N."/>
            <person name="Pagani I."/>
            <person name="Cheng J.-F."/>
            <person name="Goodwin L."/>
            <person name="Han C."/>
            <person name="Hauser L."/>
            <person name="Land M."/>
            <person name="Lapidus A."/>
            <person name="Lucas S."/>
            <person name="Pitluck S."/>
            <person name="Woyke T."/>
            <person name="Stein L.Y."/>
            <person name="Murrell C."/>
        </authorList>
    </citation>
    <scope>NUCLEOTIDE SEQUENCE</scope>
    <source>
        <strain>MC09</strain>
    </source>
</reference>
<organism evidence="2 3">
    <name type="scientific">Methylomonas methanica (strain DSM 25384 / MC09)</name>
    <dbReference type="NCBI Taxonomy" id="857087"/>
    <lineage>
        <taxon>Bacteria</taxon>
        <taxon>Pseudomonadati</taxon>
        <taxon>Pseudomonadota</taxon>
        <taxon>Gammaproteobacteria</taxon>
        <taxon>Methylococcales</taxon>
        <taxon>Methylococcaceae</taxon>
        <taxon>Methylomonas</taxon>
    </lineage>
</organism>
<keyword evidence="3" id="KW-1185">Reference proteome</keyword>
<dbReference type="EMBL" id="CP002738">
    <property type="protein sequence ID" value="AEG01364.1"/>
    <property type="molecule type" value="Genomic_DNA"/>
</dbReference>
<evidence type="ECO:0000313" key="2">
    <source>
        <dbReference type="EMBL" id="AEG01364.1"/>
    </source>
</evidence>
<gene>
    <name evidence="2" type="ordered locus">Metme_2985</name>
</gene>
<name>G0A1Y1_METMM</name>
<feature type="domain" description="RES" evidence="1">
    <location>
        <begin position="71"/>
        <end position="218"/>
    </location>
</feature>
<dbReference type="eggNOG" id="ENOG5032ZCG">
    <property type="taxonomic scope" value="Bacteria"/>
</dbReference>
<sequence>MTLTDCDKIFEKIRFSNNPEIISSGFQELFSFYPLLNYDIGRGSIYWRGRLSSAEGYSSIEELHCPPAKYAKVGRLNDQGKSCLYAATRRTTIFKELNVQENEYVHIVGLRMLSEKSIRLIAIGDLFHVYKTGHTRSLGRDPDKCLSIFLNRCDRKLAEKILYVDSFLGEILADENAKNSDYLISRLLASAAYEKSGARGMFYPSVQDYVGMNLSVISKDYFSSMHIVCSQVVKITKIYSYGFYDYEVIKQSEGIDKSNSFIWTDAPSDKHALLFNLTQKEIEFVSSRNTEDPNLLLDFMSFS</sequence>
<dbReference type="Pfam" id="PF08808">
    <property type="entry name" value="RES"/>
    <property type="match status" value="1"/>
</dbReference>
<reference evidence="3" key="3">
    <citation type="submission" date="2011-05" db="EMBL/GenBank/DDBJ databases">
        <title>Complete sequence of Methylomonas methanica MC09.</title>
        <authorList>
            <consortium name="US DOE Joint Genome Institute"/>
            <person name="Lucas S."/>
            <person name="Han J."/>
            <person name="Lapidus A."/>
            <person name="Cheng J.-F."/>
            <person name="Goodwin L."/>
            <person name="Pitluck S."/>
            <person name="Peters L."/>
            <person name="Mikhailova N."/>
            <person name="Teshima H."/>
            <person name="Han C."/>
            <person name="Tapia R."/>
            <person name="Land M."/>
            <person name="Hauser L."/>
            <person name="Kyrpides N."/>
            <person name="Ivanova N."/>
            <person name="Pagani I."/>
            <person name="Stein L."/>
            <person name="Woyke T."/>
        </authorList>
    </citation>
    <scope>NUCLEOTIDE SEQUENCE [LARGE SCALE GENOMIC DNA]</scope>
    <source>
        <strain evidence="3">MC09</strain>
    </source>
</reference>
<dbReference type="AlphaFoldDB" id="G0A1Y1"/>
<dbReference type="Proteomes" id="UP000008888">
    <property type="component" value="Chromosome"/>
</dbReference>